<dbReference type="eggNOG" id="COG4166">
    <property type="taxonomic scope" value="Bacteria"/>
</dbReference>
<dbReference type="EMBL" id="CP001928">
    <property type="protein sequence ID" value="ADI38229.1"/>
    <property type="molecule type" value="Genomic_DNA"/>
</dbReference>
<keyword evidence="2" id="KW-1185">Reference proteome</keyword>
<name>D6YVR8_WADCW</name>
<reference evidence="1 2" key="1">
    <citation type="journal article" date="2010" name="PLoS ONE">
        <title>The Waddlia genome: a window into chlamydial biology.</title>
        <authorList>
            <person name="Bertelli C."/>
            <person name="Collyn F."/>
            <person name="Croxatto A."/>
            <person name="Ruckert C."/>
            <person name="Polkinghorne A."/>
            <person name="Kebbi-Beghdadi C."/>
            <person name="Goesmann A."/>
            <person name="Vaughan L."/>
            <person name="Greub G."/>
        </authorList>
    </citation>
    <scope>NUCLEOTIDE SEQUENCE [LARGE SCALE GENOMIC DNA]</scope>
    <source>
        <strain evidence="2">ATCC VR-1470 / WSU 86-1044</strain>
    </source>
</reference>
<protein>
    <submittedName>
        <fullName evidence="1">Uncharacterized protein</fullName>
    </submittedName>
</protein>
<proteinExistence type="predicted"/>
<dbReference type="STRING" id="716544.wcw_0863"/>
<dbReference type="AlphaFoldDB" id="D6YVR8"/>
<dbReference type="Proteomes" id="UP000001505">
    <property type="component" value="Chromosome"/>
</dbReference>
<evidence type="ECO:0000313" key="1">
    <source>
        <dbReference type="EMBL" id="ADI38229.1"/>
    </source>
</evidence>
<sequence length="654" mass="76843">MIMNKEPDFPLISTELDLTSENHNHLYYSSLVPRTLKQILPSEFIQFYGSHPDEKEKLFKHFQSLLPFTYWKPTNSTPTNMSCYLICCYRPNAFKFFFEMISRWLIPGKRLNVLAMYASDFTIPEFSEQVYTMCEMVIRIENAEEMEAVKRNLPIIESEVRLGVVSSYYARRILEVKGLSNDEKTAMIQECIAWATARWPHNFSFDVFTEMQHVLVMCRDDFKLRRSVRHLSRLIGIQYLFRKDLRQKIRKHPGKRHLNLKFFQTTLLLSDSEKKVLGVLLAVNFLRDKEVFEETHLIKAIQNYIPEAVMIENSSFFNRRGAEPICTLYLEVEKQDGKLFTASEVTTLRNNLPKELGERVEHLIQPVFMPRNEEEIMRNILTLGNQIKYLRDIPQVFITFDEQTHHHLCFNVIIVRVLKEGDSLIEESFKNSSSRLEYIHDRTKTIGFLRKKYPKEATVCRLRLPKEEFLRRDHSIDLYKAREAVFAEVSNALGEVRDYNGGMISKQNELLASVRKLLQGIVNYNDLLLEDFFYSLNPVIMRTVLEPEALKTLFVMLLESISDGFFNEESYAMKVRAEPHFVYVMITAEHVELEELISEELALLDFSPSSLAMTQVNVYDILYLGYIFRSDDPQKQRKFCISIQHAIEKLEHQR</sequence>
<accession>D6YVR8</accession>
<gene>
    <name evidence="1" type="ordered locus">wcw_0863</name>
</gene>
<dbReference type="KEGG" id="wch:wcw_0863"/>
<dbReference type="HOGENOM" id="CLU_416099_0_0_0"/>
<organism evidence="1 2">
    <name type="scientific">Waddlia chondrophila (strain ATCC VR-1470 / WSU 86-1044)</name>
    <dbReference type="NCBI Taxonomy" id="716544"/>
    <lineage>
        <taxon>Bacteria</taxon>
        <taxon>Pseudomonadati</taxon>
        <taxon>Chlamydiota</taxon>
        <taxon>Chlamydiia</taxon>
        <taxon>Parachlamydiales</taxon>
        <taxon>Waddliaceae</taxon>
        <taxon>Waddlia</taxon>
    </lineage>
</organism>
<evidence type="ECO:0000313" key="2">
    <source>
        <dbReference type="Proteomes" id="UP000001505"/>
    </source>
</evidence>